<dbReference type="Pfam" id="PF00646">
    <property type="entry name" value="F-box"/>
    <property type="match status" value="1"/>
</dbReference>
<sequence>MEDDHLTEAQRRAVDWLNEHIERDPRELQKGCKLDYGHHQLNPKEDLGALKVLPTEICCQILEYTDVKSLLVFRRVNQRAMATVDEMPAFKKVMTYARDTVRLAIYIHTAQTFTIGQLYDKLCQQKCDSGCGKHAPYLDVFKMTRQCLRVGGECGVSEGPVNQTRLANSFWKPLDRTDSTFAFAMYTSSAEPAFDQLKDSGLPCFSIVHEGGRVAYYDHDEAHEFLLNKGFTKTIFLRPPFAPGFLHLPPSGWKQATVRAPWISSKGQGFVHSDFCEKCVAVASRSPPATRVRRSLSAVGRSRFIPPVSKIAFGPSEWLANHLREGHSDGQLSHGSLDDSG</sequence>
<feature type="domain" description="F-box" evidence="1">
    <location>
        <begin position="47"/>
        <end position="93"/>
    </location>
</feature>
<dbReference type="SUPFAM" id="SSF81383">
    <property type="entry name" value="F-box domain"/>
    <property type="match status" value="1"/>
</dbReference>
<gene>
    <name evidence="2" type="ORF">FB567DRAFT_608911</name>
</gene>
<dbReference type="OrthoDB" id="3792830at2759"/>
<dbReference type="InterPro" id="IPR001810">
    <property type="entry name" value="F-box_dom"/>
</dbReference>
<organism evidence="2 3">
    <name type="scientific">Paraphoma chrysanthemicola</name>
    <dbReference type="NCBI Taxonomy" id="798071"/>
    <lineage>
        <taxon>Eukaryota</taxon>
        <taxon>Fungi</taxon>
        <taxon>Dikarya</taxon>
        <taxon>Ascomycota</taxon>
        <taxon>Pezizomycotina</taxon>
        <taxon>Dothideomycetes</taxon>
        <taxon>Pleosporomycetidae</taxon>
        <taxon>Pleosporales</taxon>
        <taxon>Pleosporineae</taxon>
        <taxon>Phaeosphaeriaceae</taxon>
        <taxon>Paraphoma</taxon>
    </lineage>
</organism>
<dbReference type="AlphaFoldDB" id="A0A8K0QX26"/>
<reference evidence="2" key="1">
    <citation type="journal article" date="2021" name="Nat. Commun.">
        <title>Genetic determinants of endophytism in the Arabidopsis root mycobiome.</title>
        <authorList>
            <person name="Mesny F."/>
            <person name="Miyauchi S."/>
            <person name="Thiergart T."/>
            <person name="Pickel B."/>
            <person name="Atanasova L."/>
            <person name="Karlsson M."/>
            <person name="Huettel B."/>
            <person name="Barry K.W."/>
            <person name="Haridas S."/>
            <person name="Chen C."/>
            <person name="Bauer D."/>
            <person name="Andreopoulos W."/>
            <person name="Pangilinan J."/>
            <person name="LaButti K."/>
            <person name="Riley R."/>
            <person name="Lipzen A."/>
            <person name="Clum A."/>
            <person name="Drula E."/>
            <person name="Henrissat B."/>
            <person name="Kohler A."/>
            <person name="Grigoriev I.V."/>
            <person name="Martin F.M."/>
            <person name="Hacquard S."/>
        </authorList>
    </citation>
    <scope>NUCLEOTIDE SEQUENCE</scope>
    <source>
        <strain evidence="2">MPI-SDFR-AT-0120</strain>
    </source>
</reference>
<dbReference type="Proteomes" id="UP000813461">
    <property type="component" value="Unassembled WGS sequence"/>
</dbReference>
<dbReference type="EMBL" id="JAGMVJ010000019">
    <property type="protein sequence ID" value="KAH7076211.1"/>
    <property type="molecule type" value="Genomic_DNA"/>
</dbReference>
<evidence type="ECO:0000313" key="3">
    <source>
        <dbReference type="Proteomes" id="UP000813461"/>
    </source>
</evidence>
<name>A0A8K0QX26_9PLEO</name>
<evidence type="ECO:0000313" key="2">
    <source>
        <dbReference type="EMBL" id="KAH7076211.1"/>
    </source>
</evidence>
<protein>
    <recommendedName>
        <fullName evidence="1">F-box domain-containing protein</fullName>
    </recommendedName>
</protein>
<dbReference type="PROSITE" id="PS50181">
    <property type="entry name" value="FBOX"/>
    <property type="match status" value="1"/>
</dbReference>
<dbReference type="InterPro" id="IPR036047">
    <property type="entry name" value="F-box-like_dom_sf"/>
</dbReference>
<proteinExistence type="predicted"/>
<evidence type="ECO:0000259" key="1">
    <source>
        <dbReference type="PROSITE" id="PS50181"/>
    </source>
</evidence>
<comment type="caution">
    <text evidence="2">The sequence shown here is derived from an EMBL/GenBank/DDBJ whole genome shotgun (WGS) entry which is preliminary data.</text>
</comment>
<keyword evidence="3" id="KW-1185">Reference proteome</keyword>
<accession>A0A8K0QX26</accession>